<feature type="binding site" evidence="11">
    <location>
        <position position="109"/>
    </location>
    <ligand>
        <name>[4Fe-4S] cluster</name>
        <dbReference type="ChEBI" id="CHEBI:49883"/>
        <note>4Fe-4S-S-AdoMet</note>
    </ligand>
</feature>
<keyword evidence="3 11" id="KW-0963">Cytoplasm</keyword>
<evidence type="ECO:0000256" key="4">
    <source>
        <dbReference type="ARBA" id="ARBA00022552"/>
    </source>
</evidence>
<evidence type="ECO:0000256" key="7">
    <source>
        <dbReference type="ARBA" id="ARBA00022691"/>
    </source>
</evidence>
<feature type="active site" description="Proton acceptor" evidence="11">
    <location>
        <position position="81"/>
    </location>
</feature>
<organism evidence="13 14">
    <name type="scientific">Candidatus Buchananbacteria bacterium RIFCSPHIGHO2_01_FULL_46_12</name>
    <dbReference type="NCBI Taxonomy" id="1797536"/>
    <lineage>
        <taxon>Bacteria</taxon>
        <taxon>Candidatus Buchananiibacteriota</taxon>
    </lineage>
</organism>
<comment type="catalytic activity">
    <reaction evidence="11">
        <text>adenosine(37) in tRNA + 2 reduced [2Fe-2S]-[ferredoxin] + 2 S-adenosyl-L-methionine = 2-methyladenosine(37) in tRNA + 5'-deoxyadenosine + L-methionine + 2 oxidized [2Fe-2S]-[ferredoxin] + S-adenosyl-L-homocysteine</text>
        <dbReference type="Rhea" id="RHEA:43332"/>
        <dbReference type="Rhea" id="RHEA-COMP:10000"/>
        <dbReference type="Rhea" id="RHEA-COMP:10001"/>
        <dbReference type="Rhea" id="RHEA-COMP:10162"/>
        <dbReference type="Rhea" id="RHEA-COMP:10485"/>
        <dbReference type="ChEBI" id="CHEBI:17319"/>
        <dbReference type="ChEBI" id="CHEBI:33737"/>
        <dbReference type="ChEBI" id="CHEBI:33738"/>
        <dbReference type="ChEBI" id="CHEBI:57844"/>
        <dbReference type="ChEBI" id="CHEBI:57856"/>
        <dbReference type="ChEBI" id="CHEBI:59789"/>
        <dbReference type="ChEBI" id="CHEBI:74411"/>
        <dbReference type="ChEBI" id="CHEBI:74497"/>
        <dbReference type="EC" id="2.1.1.192"/>
    </reaction>
</comment>
<keyword evidence="6 11" id="KW-0808">Transferase</keyword>
<evidence type="ECO:0000256" key="1">
    <source>
        <dbReference type="ARBA" id="ARBA00004496"/>
    </source>
</evidence>
<comment type="cofactor">
    <cofactor evidence="11">
        <name>[4Fe-4S] cluster</name>
        <dbReference type="ChEBI" id="CHEBI:49883"/>
    </cofactor>
    <text evidence="11">Binds 1 [4Fe-4S] cluster. The cluster is coordinated with 3 cysteines and an exchangeable S-adenosyl-L-methionine.</text>
</comment>
<feature type="domain" description="Radical SAM core" evidence="12">
    <location>
        <begin position="88"/>
        <end position="321"/>
    </location>
</feature>
<dbReference type="Pfam" id="PF04055">
    <property type="entry name" value="Radical_SAM"/>
    <property type="match status" value="1"/>
</dbReference>
<dbReference type="GO" id="GO:0002935">
    <property type="term" value="F:tRNA (adenine(37)-C2)-methyltransferase activity"/>
    <property type="evidence" value="ECO:0007669"/>
    <property type="project" value="UniProtKB-UniRule"/>
</dbReference>
<dbReference type="EC" id="2.1.1.192" evidence="11"/>
<keyword evidence="4 11" id="KW-0698">rRNA processing</keyword>
<keyword evidence="9 11" id="KW-0408">Iron</keyword>
<dbReference type="AlphaFoldDB" id="A0A1G1Y2Z1"/>
<dbReference type="InterPro" id="IPR058240">
    <property type="entry name" value="rSAM_sf"/>
</dbReference>
<evidence type="ECO:0000256" key="6">
    <source>
        <dbReference type="ARBA" id="ARBA00022679"/>
    </source>
</evidence>
<dbReference type="Gene3D" id="1.10.150.530">
    <property type="match status" value="1"/>
</dbReference>
<dbReference type="SFLD" id="SFLDF00275">
    <property type="entry name" value="adenosine_C2_methyltransferase"/>
    <property type="match status" value="1"/>
</dbReference>
<dbReference type="GO" id="GO:0051539">
    <property type="term" value="F:4 iron, 4 sulfur cluster binding"/>
    <property type="evidence" value="ECO:0007669"/>
    <property type="project" value="UniProtKB-UniRule"/>
</dbReference>
<comment type="miscellaneous">
    <text evidence="11">Reaction proceeds by a ping-pong mechanism involving intermediate methylation of a conserved cysteine residue.</text>
</comment>
<evidence type="ECO:0000259" key="12">
    <source>
        <dbReference type="PROSITE" id="PS51918"/>
    </source>
</evidence>
<feature type="active site" description="S-methylcysteine intermediate" evidence="11">
    <location>
        <position position="327"/>
    </location>
</feature>
<dbReference type="InterPro" id="IPR007197">
    <property type="entry name" value="rSAM"/>
</dbReference>
<dbReference type="InterPro" id="IPR027492">
    <property type="entry name" value="RNA_MTrfase_RlmN"/>
</dbReference>
<comment type="function">
    <text evidence="11">Specifically methylates position 2 of adenine 2503 in 23S rRNA and position 2 of adenine 37 in tRNAs.</text>
</comment>
<keyword evidence="7 11" id="KW-0949">S-adenosyl-L-methionine</keyword>
<keyword evidence="11" id="KW-0819">tRNA processing</keyword>
<dbReference type="SFLD" id="SFLDG01062">
    <property type="entry name" value="methyltransferase_(Class_A)"/>
    <property type="match status" value="1"/>
</dbReference>
<gene>
    <name evidence="11" type="primary">rlmN</name>
    <name evidence="13" type="ORF">A2663_02960</name>
</gene>
<evidence type="ECO:0000256" key="3">
    <source>
        <dbReference type="ARBA" id="ARBA00022490"/>
    </source>
</evidence>
<dbReference type="NCBIfam" id="TIGR00048">
    <property type="entry name" value="rRNA_mod_RlmN"/>
    <property type="match status" value="1"/>
</dbReference>
<feature type="binding site" evidence="11">
    <location>
        <position position="184"/>
    </location>
    <ligand>
        <name>S-adenosyl-L-methionine</name>
        <dbReference type="ChEBI" id="CHEBI:59789"/>
    </ligand>
</feature>
<evidence type="ECO:0000256" key="9">
    <source>
        <dbReference type="ARBA" id="ARBA00023004"/>
    </source>
</evidence>
<evidence type="ECO:0000256" key="8">
    <source>
        <dbReference type="ARBA" id="ARBA00022723"/>
    </source>
</evidence>
<name>A0A1G1Y2Z1_9BACT</name>
<dbReference type="Proteomes" id="UP000178432">
    <property type="component" value="Unassembled WGS sequence"/>
</dbReference>
<dbReference type="PROSITE" id="PS51918">
    <property type="entry name" value="RADICAL_SAM"/>
    <property type="match status" value="1"/>
</dbReference>
<feature type="binding site" evidence="11">
    <location>
        <position position="102"/>
    </location>
    <ligand>
        <name>[4Fe-4S] cluster</name>
        <dbReference type="ChEBI" id="CHEBI:49883"/>
        <note>4Fe-4S-S-AdoMet</note>
    </ligand>
</feature>
<dbReference type="GO" id="GO:0000049">
    <property type="term" value="F:tRNA binding"/>
    <property type="evidence" value="ECO:0007669"/>
    <property type="project" value="UniProtKB-UniRule"/>
</dbReference>
<protein>
    <recommendedName>
        <fullName evidence="11">Probable dual-specificity RNA methyltransferase RlmN</fullName>
        <ecNumber evidence="11">2.1.1.192</ecNumber>
    </recommendedName>
    <alternativeName>
        <fullName evidence="11">23S rRNA (adenine(2503)-C(2))-methyltransferase</fullName>
    </alternativeName>
    <alternativeName>
        <fullName evidence="11">23S rRNA m2A2503 methyltransferase</fullName>
    </alternativeName>
    <alternativeName>
        <fullName evidence="11">Ribosomal RNA large subunit methyltransferase N</fullName>
    </alternativeName>
    <alternativeName>
        <fullName evidence="11">tRNA (adenine(37)-C(2))-methyltransferase</fullName>
    </alternativeName>
    <alternativeName>
        <fullName evidence="11">tRNA m2A37 methyltransferase</fullName>
    </alternativeName>
</protein>
<dbReference type="InterPro" id="IPR040072">
    <property type="entry name" value="Methyltransferase_A"/>
</dbReference>
<dbReference type="PIRSF" id="PIRSF006004">
    <property type="entry name" value="CHP00048"/>
    <property type="match status" value="1"/>
</dbReference>
<dbReference type="GO" id="GO:0046872">
    <property type="term" value="F:metal ion binding"/>
    <property type="evidence" value="ECO:0007669"/>
    <property type="project" value="UniProtKB-KW"/>
</dbReference>
<dbReference type="PANTHER" id="PTHR30544">
    <property type="entry name" value="23S RRNA METHYLTRANSFERASE"/>
    <property type="match status" value="1"/>
</dbReference>
<comment type="catalytic activity">
    <reaction evidence="11">
        <text>adenosine(2503) in 23S rRNA + 2 reduced [2Fe-2S]-[ferredoxin] + 2 S-adenosyl-L-methionine = 2-methyladenosine(2503) in 23S rRNA + 5'-deoxyadenosine + L-methionine + 2 oxidized [2Fe-2S]-[ferredoxin] + S-adenosyl-L-homocysteine</text>
        <dbReference type="Rhea" id="RHEA:42916"/>
        <dbReference type="Rhea" id="RHEA-COMP:10000"/>
        <dbReference type="Rhea" id="RHEA-COMP:10001"/>
        <dbReference type="Rhea" id="RHEA-COMP:10152"/>
        <dbReference type="Rhea" id="RHEA-COMP:10282"/>
        <dbReference type="ChEBI" id="CHEBI:17319"/>
        <dbReference type="ChEBI" id="CHEBI:33737"/>
        <dbReference type="ChEBI" id="CHEBI:33738"/>
        <dbReference type="ChEBI" id="CHEBI:57844"/>
        <dbReference type="ChEBI" id="CHEBI:57856"/>
        <dbReference type="ChEBI" id="CHEBI:59789"/>
        <dbReference type="ChEBI" id="CHEBI:74411"/>
        <dbReference type="ChEBI" id="CHEBI:74497"/>
        <dbReference type="EC" id="2.1.1.192"/>
    </reaction>
</comment>
<accession>A0A1G1Y2Z1</accession>
<dbReference type="GO" id="GO:0019843">
    <property type="term" value="F:rRNA binding"/>
    <property type="evidence" value="ECO:0007669"/>
    <property type="project" value="UniProtKB-UniRule"/>
</dbReference>
<keyword evidence="10 11" id="KW-0411">Iron-sulfur</keyword>
<feature type="binding site" evidence="11">
    <location>
        <position position="286"/>
    </location>
    <ligand>
        <name>S-adenosyl-L-methionine</name>
        <dbReference type="ChEBI" id="CHEBI:59789"/>
    </ligand>
</feature>
<evidence type="ECO:0000256" key="5">
    <source>
        <dbReference type="ARBA" id="ARBA00022603"/>
    </source>
</evidence>
<dbReference type="GO" id="GO:0030488">
    <property type="term" value="P:tRNA methylation"/>
    <property type="evidence" value="ECO:0007669"/>
    <property type="project" value="UniProtKB-UniRule"/>
</dbReference>
<evidence type="ECO:0000256" key="11">
    <source>
        <dbReference type="HAMAP-Rule" id="MF_01849"/>
    </source>
</evidence>
<dbReference type="HAMAP" id="MF_01849">
    <property type="entry name" value="RNA_methyltr_RlmN"/>
    <property type="match status" value="1"/>
</dbReference>
<dbReference type="Gene3D" id="3.20.20.70">
    <property type="entry name" value="Aldolase class I"/>
    <property type="match status" value="1"/>
</dbReference>
<comment type="subcellular location">
    <subcellularLocation>
        <location evidence="1 11">Cytoplasm</location>
    </subcellularLocation>
</comment>
<dbReference type="EMBL" id="MHIF01000052">
    <property type="protein sequence ID" value="OGY46705.1"/>
    <property type="molecule type" value="Genomic_DNA"/>
</dbReference>
<feature type="binding site" evidence="11">
    <location>
        <begin position="207"/>
        <end position="209"/>
    </location>
    <ligand>
        <name>S-adenosyl-L-methionine</name>
        <dbReference type="ChEBI" id="CHEBI:59789"/>
    </ligand>
</feature>
<dbReference type="InterPro" id="IPR013785">
    <property type="entry name" value="Aldolase_TIM"/>
</dbReference>
<reference evidence="13 14" key="1">
    <citation type="journal article" date="2016" name="Nat. Commun.">
        <title>Thousands of microbial genomes shed light on interconnected biogeochemical processes in an aquifer system.</title>
        <authorList>
            <person name="Anantharaman K."/>
            <person name="Brown C.T."/>
            <person name="Hug L.A."/>
            <person name="Sharon I."/>
            <person name="Castelle C.J."/>
            <person name="Probst A.J."/>
            <person name="Thomas B.C."/>
            <person name="Singh A."/>
            <person name="Wilkins M.J."/>
            <person name="Karaoz U."/>
            <person name="Brodie E.L."/>
            <person name="Williams K.H."/>
            <person name="Hubbard S.S."/>
            <person name="Banfield J.F."/>
        </authorList>
    </citation>
    <scope>NUCLEOTIDE SEQUENCE [LARGE SCALE GENOMIC DNA]</scope>
</reference>
<keyword evidence="5 11" id="KW-0489">Methyltransferase</keyword>
<dbReference type="GO" id="GO:0070475">
    <property type="term" value="P:rRNA base methylation"/>
    <property type="evidence" value="ECO:0007669"/>
    <property type="project" value="UniProtKB-UniRule"/>
</dbReference>
<comment type="caution">
    <text evidence="13">The sequence shown here is derived from an EMBL/GenBank/DDBJ whole genome shotgun (WGS) entry which is preliminary data.</text>
</comment>
<dbReference type="CDD" id="cd01335">
    <property type="entry name" value="Radical_SAM"/>
    <property type="match status" value="1"/>
</dbReference>
<dbReference type="InterPro" id="IPR004383">
    <property type="entry name" value="rRNA_lsu_MTrfase_RlmN/Cfr"/>
</dbReference>
<proteinExistence type="inferred from homology"/>
<evidence type="ECO:0000313" key="14">
    <source>
        <dbReference type="Proteomes" id="UP000178432"/>
    </source>
</evidence>
<evidence type="ECO:0000256" key="10">
    <source>
        <dbReference type="ARBA" id="ARBA00023014"/>
    </source>
</evidence>
<dbReference type="SUPFAM" id="SSF102114">
    <property type="entry name" value="Radical SAM enzymes"/>
    <property type="match status" value="1"/>
</dbReference>
<sequence length="334" mass="37187">MDLDKLQDILKPYPAFRQKQVQEAVFSRLLADWEQASNLPKDLKEILKKEFPLDIKAEIFVSPDKKTVKAAIELGDKQIIETVLLRHDDGRNTACVSSQVGCALNCAFCATGQLGLGRDLTADEIISQILFFNRYLRPENERVSSVVFMGMGEPLLNYDEVIKAAGQINDKNIFNIGARHISVSTVGIIPGIKKLADFPLQINLAISLHAPNDKLRQELMPVAKKYPLKVLLPAAADYINKTSRKLMIEYLMLKNVNDSEAQAQELARLLKTSLKKLFFVNLIAYNPTGKFRASSPEQIKKFQAVLEKEGIAAVQRYRFGLGIKGACGQLGGGR</sequence>
<evidence type="ECO:0000256" key="2">
    <source>
        <dbReference type="ARBA" id="ARBA00022485"/>
    </source>
</evidence>
<feature type="binding site" evidence="11">
    <location>
        <begin position="152"/>
        <end position="153"/>
    </location>
    <ligand>
        <name>S-adenosyl-L-methionine</name>
        <dbReference type="ChEBI" id="CHEBI:59789"/>
    </ligand>
</feature>
<dbReference type="GO" id="GO:0070040">
    <property type="term" value="F:rRNA (adenine(2503)-C2-)-methyltransferase activity"/>
    <property type="evidence" value="ECO:0007669"/>
    <property type="project" value="UniProtKB-UniRule"/>
</dbReference>
<feature type="binding site" evidence="11">
    <location>
        <position position="106"/>
    </location>
    <ligand>
        <name>[4Fe-4S] cluster</name>
        <dbReference type="ChEBI" id="CHEBI:49883"/>
        <note>4Fe-4S-S-AdoMet</note>
    </ligand>
</feature>
<dbReference type="GO" id="GO:0005737">
    <property type="term" value="C:cytoplasm"/>
    <property type="evidence" value="ECO:0007669"/>
    <property type="project" value="UniProtKB-SubCell"/>
</dbReference>
<keyword evidence="8 11" id="KW-0479">Metal-binding</keyword>
<dbReference type="PANTHER" id="PTHR30544:SF5">
    <property type="entry name" value="RADICAL SAM CORE DOMAIN-CONTAINING PROTEIN"/>
    <property type="match status" value="1"/>
</dbReference>
<keyword evidence="11" id="KW-1015">Disulfide bond</keyword>
<comment type="caution">
    <text evidence="11">Lacks conserved residue(s) required for the propagation of feature annotation.</text>
</comment>
<evidence type="ECO:0000313" key="13">
    <source>
        <dbReference type="EMBL" id="OGY46705.1"/>
    </source>
</evidence>
<keyword evidence="2 11" id="KW-0004">4Fe-4S</keyword>
<comment type="similarity">
    <text evidence="11">Belongs to the radical SAM superfamily. RlmN family.</text>
</comment>
<dbReference type="SFLD" id="SFLDS00029">
    <property type="entry name" value="Radical_SAM"/>
    <property type="match status" value="1"/>
</dbReference>
<dbReference type="FunFam" id="3.20.20.70:FF:000014">
    <property type="entry name" value="Probable dual-specificity RNA methyltransferase RlmN"/>
    <property type="match status" value="1"/>
</dbReference>